<reference evidence="2 3" key="1">
    <citation type="submission" date="2012-05" db="EMBL/GenBank/DDBJ databases">
        <authorList>
            <person name="Weinstock G."/>
            <person name="Sodergren E."/>
            <person name="Lobos E.A."/>
            <person name="Fulton L."/>
            <person name="Fulton R."/>
            <person name="Courtney L."/>
            <person name="Fronick C."/>
            <person name="O'Laughlin M."/>
            <person name="Godfrey J."/>
            <person name="Wilson R.M."/>
            <person name="Miner T."/>
            <person name="Farmer C."/>
            <person name="Delehaunty K."/>
            <person name="Cordes M."/>
            <person name="Minx P."/>
            <person name="Tomlinson C."/>
            <person name="Chen J."/>
            <person name="Wollam A."/>
            <person name="Pepin K.H."/>
            <person name="Bhonagiri V."/>
            <person name="Zhang X."/>
            <person name="Suruliraj S."/>
            <person name="Warren W."/>
            <person name="Mitreva M."/>
            <person name="Mardis E.R."/>
            <person name="Wilson R.K."/>
        </authorList>
    </citation>
    <scope>NUCLEOTIDE SEQUENCE [LARGE SCALE GENOMIC DNA]</scope>
    <source>
        <strain evidence="2 3">DSM 1785</strain>
    </source>
</reference>
<organism evidence="2 3">
    <name type="scientific">Clostridium celatum DSM 1785</name>
    <dbReference type="NCBI Taxonomy" id="545697"/>
    <lineage>
        <taxon>Bacteria</taxon>
        <taxon>Bacillati</taxon>
        <taxon>Bacillota</taxon>
        <taxon>Clostridia</taxon>
        <taxon>Eubacteriales</taxon>
        <taxon>Clostridiaceae</taxon>
        <taxon>Clostridium</taxon>
    </lineage>
</organism>
<dbReference type="OrthoDB" id="1669667at2"/>
<dbReference type="eggNOG" id="COG1418">
    <property type="taxonomic scope" value="Bacteria"/>
</dbReference>
<dbReference type="CDD" id="cd00077">
    <property type="entry name" value="HDc"/>
    <property type="match status" value="1"/>
</dbReference>
<dbReference type="InterPro" id="IPR003607">
    <property type="entry name" value="HD/PDEase_dom"/>
</dbReference>
<evidence type="ECO:0000313" key="2">
    <source>
        <dbReference type="EMBL" id="EKY26135.1"/>
    </source>
</evidence>
<dbReference type="PATRIC" id="fig|545697.3.peg.2136"/>
<dbReference type="InterPro" id="IPR006675">
    <property type="entry name" value="HDIG_dom"/>
</dbReference>
<dbReference type="RefSeq" id="WP_005213928.1">
    <property type="nucleotide sequence ID" value="NZ_KB291650.1"/>
</dbReference>
<dbReference type="SMART" id="SM00471">
    <property type="entry name" value="HDc"/>
    <property type="match status" value="1"/>
</dbReference>
<dbReference type="EMBL" id="AMEZ01000059">
    <property type="protein sequence ID" value="EKY26135.1"/>
    <property type="molecule type" value="Genomic_DNA"/>
</dbReference>
<dbReference type="InterPro" id="IPR006674">
    <property type="entry name" value="HD_domain"/>
</dbReference>
<dbReference type="Pfam" id="PF01966">
    <property type="entry name" value="HD"/>
    <property type="match status" value="1"/>
</dbReference>
<feature type="domain" description="HD/PDEase" evidence="1">
    <location>
        <begin position="31"/>
        <end position="145"/>
    </location>
</feature>
<evidence type="ECO:0000313" key="3">
    <source>
        <dbReference type="Proteomes" id="UP000010420"/>
    </source>
</evidence>
<dbReference type="Gene3D" id="1.10.3210.10">
    <property type="entry name" value="Hypothetical protein af1432"/>
    <property type="match status" value="1"/>
</dbReference>
<dbReference type="SUPFAM" id="SSF109604">
    <property type="entry name" value="HD-domain/PDEase-like"/>
    <property type="match status" value="1"/>
</dbReference>
<name>L1QEM4_9CLOT</name>
<comment type="caution">
    <text evidence="2">The sequence shown here is derived from an EMBL/GenBank/DDBJ whole genome shotgun (WGS) entry which is preliminary data.</text>
</comment>
<evidence type="ECO:0000259" key="1">
    <source>
        <dbReference type="SMART" id="SM00471"/>
    </source>
</evidence>
<dbReference type="AlphaFoldDB" id="L1QEM4"/>
<dbReference type="NCBIfam" id="TIGR00277">
    <property type="entry name" value="HDIG"/>
    <property type="match status" value="1"/>
</dbReference>
<dbReference type="STRING" id="545697.HMPREF0216_02174"/>
<accession>L1QEM4</accession>
<dbReference type="HOGENOM" id="CLU_106618_0_0_9"/>
<keyword evidence="3" id="KW-1185">Reference proteome</keyword>
<gene>
    <name evidence="2" type="ORF">HMPREF0216_02174</name>
</gene>
<proteinExistence type="predicted"/>
<dbReference type="Proteomes" id="UP000010420">
    <property type="component" value="Unassembled WGS sequence"/>
</dbReference>
<sequence>MSNNRVNSIINNNTYKEAIVKLEEYEEKREFCKHDMEHFMNVSRIAYIMTLEEGLNYSKDVIYAIGLLHDIGRVKQYEDGTNHDIASVEMSVEILKGTDFTKDEIDVILNGIANHRKESDNKLEEIIYKADKLSRQCFRCEAENECYWSKEKKNFRITY</sequence>
<protein>
    <submittedName>
        <fullName evidence="2">HDIG domain protein</fullName>
    </submittedName>
</protein>